<organism evidence="2 3">
    <name type="scientific">Clunio marinus</name>
    <dbReference type="NCBI Taxonomy" id="568069"/>
    <lineage>
        <taxon>Eukaryota</taxon>
        <taxon>Metazoa</taxon>
        <taxon>Ecdysozoa</taxon>
        <taxon>Arthropoda</taxon>
        <taxon>Hexapoda</taxon>
        <taxon>Insecta</taxon>
        <taxon>Pterygota</taxon>
        <taxon>Neoptera</taxon>
        <taxon>Endopterygota</taxon>
        <taxon>Diptera</taxon>
        <taxon>Nematocera</taxon>
        <taxon>Chironomoidea</taxon>
        <taxon>Chironomidae</taxon>
        <taxon>Clunio</taxon>
    </lineage>
</organism>
<dbReference type="InterPro" id="IPR029058">
    <property type="entry name" value="AB_hydrolase_fold"/>
</dbReference>
<sequence length="337" mass="38060">MNLFKKVLRFSTVFITFYLAVSLADIDDDTVTFYVVPGLNLPVFNATHDEDLSSRGCNPSGKFSIIVHGWLESFNTEWVQDLISNLTEYRGGCIIVMDYSNYSVNLNYFLLTPHFANLSDMLLRFMVKMEDEGFDFGKGFMFGFSFGAQLAITTATKFGTKRFKEIDAGPGFEHLPMSDASLAAENVQCIHTSNTYGTMKRNCTQNWNMGYCGWSQVGAMPFPKGSHGLCPIFYNVAFQHTFLAWENVYNCPSKRAAGTYPEEFKMGYMEGRKSKVAGDLFSPTSVGWPFNRISGRQENDDTFIHIQEAEKMELSLLHDASNYIQKLEIKSSELSSN</sequence>
<gene>
    <name evidence="2" type="ORF">CLUMA_CG018755</name>
</gene>
<protein>
    <submittedName>
        <fullName evidence="2">CLUMA_CG018755, isoform A</fullName>
    </submittedName>
</protein>
<dbReference type="Proteomes" id="UP000183832">
    <property type="component" value="Unassembled WGS sequence"/>
</dbReference>
<dbReference type="GO" id="GO:0017171">
    <property type="term" value="F:serine hydrolase activity"/>
    <property type="evidence" value="ECO:0007669"/>
    <property type="project" value="TreeGrafter"/>
</dbReference>
<feature type="signal peptide" evidence="1">
    <location>
        <begin position="1"/>
        <end position="24"/>
    </location>
</feature>
<evidence type="ECO:0000313" key="3">
    <source>
        <dbReference type="Proteomes" id="UP000183832"/>
    </source>
</evidence>
<keyword evidence="1" id="KW-0732">Signal</keyword>
<reference evidence="2 3" key="1">
    <citation type="submission" date="2015-04" db="EMBL/GenBank/DDBJ databases">
        <authorList>
            <person name="Syromyatnikov M.Y."/>
            <person name="Popov V.N."/>
        </authorList>
    </citation>
    <scope>NUCLEOTIDE SEQUENCE [LARGE SCALE GENOMIC DNA]</scope>
</reference>
<dbReference type="OrthoDB" id="7907111at2759"/>
<dbReference type="EMBL" id="CVRI01000065">
    <property type="protein sequence ID" value="CRL05725.1"/>
    <property type="molecule type" value="Genomic_DNA"/>
</dbReference>
<dbReference type="InterPro" id="IPR000734">
    <property type="entry name" value="TAG_lipase"/>
</dbReference>
<feature type="chain" id="PRO_5012475720" evidence="1">
    <location>
        <begin position="25"/>
        <end position="337"/>
    </location>
</feature>
<keyword evidence="3" id="KW-1185">Reference proteome</keyword>
<dbReference type="GO" id="GO:0016298">
    <property type="term" value="F:lipase activity"/>
    <property type="evidence" value="ECO:0007669"/>
    <property type="project" value="InterPro"/>
</dbReference>
<dbReference type="GO" id="GO:0005615">
    <property type="term" value="C:extracellular space"/>
    <property type="evidence" value="ECO:0007669"/>
    <property type="project" value="TreeGrafter"/>
</dbReference>
<dbReference type="STRING" id="568069.A0A1J1IZT9"/>
<dbReference type="Gene3D" id="3.40.50.1820">
    <property type="entry name" value="alpha/beta hydrolase"/>
    <property type="match status" value="1"/>
</dbReference>
<dbReference type="AlphaFoldDB" id="A0A1J1IZT9"/>
<proteinExistence type="predicted"/>
<dbReference type="PANTHER" id="PTHR11610">
    <property type="entry name" value="LIPASE"/>
    <property type="match status" value="1"/>
</dbReference>
<name>A0A1J1IZT9_9DIPT</name>
<dbReference type="SUPFAM" id="SSF53474">
    <property type="entry name" value="alpha/beta-Hydrolases"/>
    <property type="match status" value="1"/>
</dbReference>
<dbReference type="GO" id="GO:0016042">
    <property type="term" value="P:lipid catabolic process"/>
    <property type="evidence" value="ECO:0007669"/>
    <property type="project" value="TreeGrafter"/>
</dbReference>
<dbReference type="PANTHER" id="PTHR11610:SF104">
    <property type="entry name" value="AGAP010328-PA"/>
    <property type="match status" value="1"/>
</dbReference>
<evidence type="ECO:0000313" key="2">
    <source>
        <dbReference type="EMBL" id="CRL05725.1"/>
    </source>
</evidence>
<accession>A0A1J1IZT9</accession>
<evidence type="ECO:0000256" key="1">
    <source>
        <dbReference type="SAM" id="SignalP"/>
    </source>
</evidence>